<proteinExistence type="predicted"/>
<accession>A0A8C4L1Z5</accession>
<dbReference type="OMA" id="LVRMLMS"/>
<dbReference type="Ensembl" id="ENSEAST00005001668.1">
    <property type="protein sequence ID" value="ENSEASP00005001485.1"/>
    <property type="gene ID" value="ENSEASG00005001219.1"/>
</dbReference>
<dbReference type="AlphaFoldDB" id="A0A8C4L1Z5"/>
<sequence>LPTLAPSLPSWENGPQVASRDLNLPQVCAEAISPSAVLLVRMLMSFLNCKTVFPNFPHQPGSNGGLV</sequence>
<evidence type="ECO:0000313" key="1">
    <source>
        <dbReference type="Ensembl" id="ENSEASP00005001485.1"/>
    </source>
</evidence>
<name>A0A8C4L1Z5_EQUAS</name>
<organism evidence="1">
    <name type="scientific">Equus asinus asinus</name>
    <dbReference type="NCBI Taxonomy" id="83772"/>
    <lineage>
        <taxon>Eukaryota</taxon>
        <taxon>Metazoa</taxon>
        <taxon>Chordata</taxon>
        <taxon>Craniata</taxon>
        <taxon>Vertebrata</taxon>
        <taxon>Euteleostomi</taxon>
        <taxon>Mammalia</taxon>
        <taxon>Eutheria</taxon>
        <taxon>Laurasiatheria</taxon>
        <taxon>Perissodactyla</taxon>
        <taxon>Equidae</taxon>
        <taxon>Equus</taxon>
    </lineage>
</organism>
<reference evidence="1" key="1">
    <citation type="submission" date="2023-03" db="UniProtKB">
        <authorList>
            <consortium name="Ensembl"/>
        </authorList>
    </citation>
    <scope>IDENTIFICATION</scope>
</reference>
<protein>
    <submittedName>
        <fullName evidence="1">Uncharacterized protein</fullName>
    </submittedName>
</protein>